<name>A0A0K1RYZ8_9CHRO</name>
<evidence type="ECO:0000313" key="2">
    <source>
        <dbReference type="Proteomes" id="UP000068167"/>
    </source>
</evidence>
<keyword evidence="2" id="KW-1185">Reference proteome</keyword>
<dbReference type="AlphaFoldDB" id="A0A0K1RYZ8"/>
<organism evidence="1 2">
    <name type="scientific">Microcystis panniformis FACHB-1757</name>
    <dbReference type="NCBI Taxonomy" id="1638788"/>
    <lineage>
        <taxon>Bacteria</taxon>
        <taxon>Bacillati</taxon>
        <taxon>Cyanobacteriota</taxon>
        <taxon>Cyanophyceae</taxon>
        <taxon>Oscillatoriophycideae</taxon>
        <taxon>Chroococcales</taxon>
        <taxon>Microcystaceae</taxon>
        <taxon>Microcystis</taxon>
    </lineage>
</organism>
<evidence type="ECO:0008006" key="3">
    <source>
        <dbReference type="Google" id="ProtNLM"/>
    </source>
</evidence>
<evidence type="ECO:0000313" key="1">
    <source>
        <dbReference type="EMBL" id="AKV67045.1"/>
    </source>
</evidence>
<gene>
    <name evidence="1" type="ORF">VL20_1917</name>
</gene>
<dbReference type="EMBL" id="CP011339">
    <property type="protein sequence ID" value="AKV67045.1"/>
    <property type="molecule type" value="Genomic_DNA"/>
</dbReference>
<dbReference type="RefSeq" id="WP_052276155.1">
    <property type="nucleotide sequence ID" value="NZ_CP011339.1"/>
</dbReference>
<sequence length="272" mass="27997">MINTRLKPVTTGLIGAVGLGVALLGMPEAVKAATVVAGTDYLSSPAGSNFVTIGGLGTIQLKGLPFGPGNTDTTVERQADCVFNAGTCNIPIEMTNLSLISIDPVAINGQLVDLFVKIAPGSRSTGIMTINQDHTFSSVLNLDWQVLAAPVGSGMQNATCVAEIAALPGFEADCSLLTPDQLTASGSWGSTPPPGAVIVKGPVGDQTANLHTNLGADQMDFFLIGDVEHNHRDYAANHTVRQAKVPEPSAVLGLIAVGLSSIVGFKGKKEPK</sequence>
<dbReference type="Proteomes" id="UP000068167">
    <property type="component" value="Chromosome"/>
</dbReference>
<protein>
    <recommendedName>
        <fullName evidence="3">PEP-CTERM protein-sorting domain-containing protein</fullName>
    </recommendedName>
</protein>
<accession>A0A0K1RYZ8</accession>
<reference evidence="1 2" key="1">
    <citation type="journal article" date="2016" name="Stand. Genomic Sci.">
        <title>Complete genome sequence and genomic characterization of Microcystis panniformis FACHB 1757 by third-generation sequencing.</title>
        <authorList>
            <person name="Zhang J.Y."/>
            <person name="Guan R."/>
            <person name="Zhang H.J."/>
            <person name="Li H."/>
            <person name="Xiao P."/>
            <person name="Yu G.L."/>
            <person name="Du L."/>
            <person name="Cao D.M."/>
            <person name="Zhu B.C."/>
            <person name="Li R.H."/>
            <person name="Lu Z.H."/>
        </authorList>
    </citation>
    <scope>NUCLEOTIDE SEQUENCE [LARGE SCALE GENOMIC DNA]</scope>
    <source>
        <strain evidence="1 2">FACHB-1757</strain>
    </source>
</reference>
<dbReference type="KEGG" id="mpk:VL20_1917"/>
<dbReference type="PATRIC" id="fig|1638788.3.peg.1927"/>
<proteinExistence type="predicted"/>